<evidence type="ECO:0000259" key="3">
    <source>
        <dbReference type="Pfam" id="PF00149"/>
    </source>
</evidence>
<dbReference type="InterPro" id="IPR027417">
    <property type="entry name" value="P-loop_NTPase"/>
</dbReference>
<dbReference type="GO" id="GO:0006302">
    <property type="term" value="P:double-strand break repair"/>
    <property type="evidence" value="ECO:0007669"/>
    <property type="project" value="InterPro"/>
</dbReference>
<dbReference type="Pfam" id="PF13476">
    <property type="entry name" value="AAA_23"/>
    <property type="match status" value="1"/>
</dbReference>
<feature type="coiled-coil region" evidence="1">
    <location>
        <begin position="684"/>
        <end position="711"/>
    </location>
</feature>
<dbReference type="Proteomes" id="UP000054558">
    <property type="component" value="Unassembled WGS sequence"/>
</dbReference>
<dbReference type="Pfam" id="PF13558">
    <property type="entry name" value="SbcC_Walker_B"/>
    <property type="match status" value="1"/>
</dbReference>
<dbReference type="InterPro" id="IPR029052">
    <property type="entry name" value="Metallo-depent_PP-like"/>
</dbReference>
<reference evidence="5 6" key="1">
    <citation type="journal article" date="2014" name="Nat. Commun.">
        <title>Klebsormidium flaccidum genome reveals primary factors for plant terrestrial adaptation.</title>
        <authorList>
            <person name="Hori K."/>
            <person name="Maruyama F."/>
            <person name="Fujisawa T."/>
            <person name="Togashi T."/>
            <person name="Yamamoto N."/>
            <person name="Seo M."/>
            <person name="Sato S."/>
            <person name="Yamada T."/>
            <person name="Mori H."/>
            <person name="Tajima N."/>
            <person name="Moriyama T."/>
            <person name="Ikeuchi M."/>
            <person name="Watanabe M."/>
            <person name="Wada H."/>
            <person name="Kobayashi K."/>
            <person name="Saito M."/>
            <person name="Masuda T."/>
            <person name="Sasaki-Sekimoto Y."/>
            <person name="Mashiguchi K."/>
            <person name="Awai K."/>
            <person name="Shimojima M."/>
            <person name="Masuda S."/>
            <person name="Iwai M."/>
            <person name="Nobusawa T."/>
            <person name="Narise T."/>
            <person name="Kondo S."/>
            <person name="Saito H."/>
            <person name="Sato R."/>
            <person name="Murakawa M."/>
            <person name="Ihara Y."/>
            <person name="Oshima-Yamada Y."/>
            <person name="Ohtaka K."/>
            <person name="Satoh M."/>
            <person name="Sonobe K."/>
            <person name="Ishii M."/>
            <person name="Ohtani R."/>
            <person name="Kanamori-Sato M."/>
            <person name="Honoki R."/>
            <person name="Miyazaki D."/>
            <person name="Mochizuki H."/>
            <person name="Umetsu J."/>
            <person name="Higashi K."/>
            <person name="Shibata D."/>
            <person name="Kamiya Y."/>
            <person name="Sato N."/>
            <person name="Nakamura Y."/>
            <person name="Tabata S."/>
            <person name="Ida S."/>
            <person name="Kurokawa K."/>
            <person name="Ohta H."/>
        </authorList>
    </citation>
    <scope>NUCLEOTIDE SEQUENCE [LARGE SCALE GENOMIC DNA]</scope>
    <source>
        <strain evidence="5 6">NIES-2285</strain>
    </source>
</reference>
<evidence type="ECO:0000259" key="4">
    <source>
        <dbReference type="Pfam" id="PF13476"/>
    </source>
</evidence>
<dbReference type="EMBL" id="DF237034">
    <property type="protein sequence ID" value="GAQ81586.1"/>
    <property type="molecule type" value="Genomic_DNA"/>
</dbReference>
<dbReference type="OMA" id="WHARGAI"/>
<feature type="region of interest" description="Disordered" evidence="2">
    <location>
        <begin position="886"/>
        <end position="930"/>
    </location>
</feature>
<feature type="domain" description="Rad50/SbcC-type AAA" evidence="4">
    <location>
        <begin position="494"/>
        <end position="718"/>
    </location>
</feature>
<protein>
    <recommendedName>
        <fullName evidence="7">Calcineurin-like phosphoesterase domain-containing protein</fullName>
    </recommendedName>
</protein>
<feature type="compositionally biased region" description="Basic and acidic residues" evidence="2">
    <location>
        <begin position="921"/>
        <end position="930"/>
    </location>
</feature>
<dbReference type="SUPFAM" id="SSF52540">
    <property type="entry name" value="P-loop containing nucleoside triphosphate hydrolases"/>
    <property type="match status" value="1"/>
</dbReference>
<sequence length="1223" mass="132162">MGMGAASSSRCFVRPPLLSCRGVLAVEKWGQGGRAAVQAGGSIKVGGGHVSVATPPAVRARGIAASAFVRHGCLGGAPWGLSVGIVRCRTWFSASQPGPLLGTSFDSFQTQALAVEAAQVEESAPAEASLQDSGRGPAVDWEVGRWVVFSDLHLSRRTLDICLQTLRQVHAEAAARNAGILFLGDFWHERGALPVEPLNQVLQVIQAWQRPTLMIPGNHDQVSIGGEVHSLTPLAAASPFIRVLHEPSVVQGALFVPYRRDHQLVLDAMQAHPDVKAVFAHIDVAGAYLNNSFQAKDGIAPAALRKDVPIYTGHYHRPHTVDGTSVRYVGSPYQVSRSEAGQQKHLLVLDQDWQEEEVIPLSVGPRHFSVSGATPDLPEDLRAGDRLRWEVPAEWALLAKQARPSAKAAPHPVADTLADLRRRGVEVEVVYPLPASTPRIQKAEELDAFSLFSQYAATVGLSPPALARGHALLRELDLPARALRRPRADVVFRRLELEGYGPFLARTEYCLGPARGLRAITGSIQDGGQGSDSNGAGKTTLVMAPLWALTGSTDARPGAEGGLLLGEVVHPEAASARVRLEGDVNGRPFTVERTAGRRSGLRFEVDGEDRTQQEMRLTQDKINDLLDTASLRRIAFHGQHAVGGLLEANDRELKEELSRMVSMEVWVAAAEACKRLLKQQRTHVEHLHGAAAELRNRTAALEAEIERTESEQRQFEQWKAAQASQLDGQLAATRSQQATALQRCLESAVRLDACIAATAGLLTDWEDAALGDVLGPPGAGIMRRGCRRRRRRRRHWRRMRRWSCAAAAVEAARARLASFTAANAEAVVCERCLQPVTGEHLAASVAAMRSDLQHEQARLEQLRQEEAEMEAVLEGVRSILEDLRTTRRQHEARRRSDDEQRRAAARQERQELQQARSRLAAAERERDDARGLDVATFDALRRSTPAGGLAEDAAGQPSAPSKRTPIADRARASLDELQQATSAVREGHHAAVAAEAAVGELERRQEEVAGKQDPHAAQRDTLARMHADAQAELAAREAAIGTGEAEVGVLRAVEAAVGLAGIQSFVLEGALAELEARTAALLDTLSGGTLALHLAATRVGKTTKREQEKIDKVVRVQLGDGRVVDRSVRQLSGGERQRVAVALQLAFADFAAERSGVHSDLVVLDEAFQHLDTAGRSRMLAVLRGLAAGSVLVVSQANGELAGMFDLVDTVVRDARTATVVVT</sequence>
<keyword evidence="6" id="KW-1185">Reference proteome</keyword>
<dbReference type="AlphaFoldDB" id="A0A1Y1HYH7"/>
<dbReference type="STRING" id="105231.A0A1Y1HYH7"/>
<proteinExistence type="predicted"/>
<keyword evidence="1" id="KW-0175">Coiled coil</keyword>
<dbReference type="PANTHER" id="PTHR32114:SF2">
    <property type="entry name" value="ABC TRANSPORTER ABCH.3"/>
    <property type="match status" value="1"/>
</dbReference>
<evidence type="ECO:0000256" key="1">
    <source>
        <dbReference type="SAM" id="Coils"/>
    </source>
</evidence>
<feature type="region of interest" description="Disordered" evidence="2">
    <location>
        <begin position="943"/>
        <end position="964"/>
    </location>
</feature>
<dbReference type="GO" id="GO:1990391">
    <property type="term" value="C:DNA repair complex"/>
    <property type="evidence" value="ECO:0000318"/>
    <property type="project" value="GO_Central"/>
</dbReference>
<evidence type="ECO:0000313" key="6">
    <source>
        <dbReference type="Proteomes" id="UP000054558"/>
    </source>
</evidence>
<accession>A0A1Y1HYH7</accession>
<dbReference type="SUPFAM" id="SSF56300">
    <property type="entry name" value="Metallo-dependent phosphatases"/>
    <property type="match status" value="1"/>
</dbReference>
<dbReference type="Gene3D" id="3.60.21.10">
    <property type="match status" value="1"/>
</dbReference>
<dbReference type="OrthoDB" id="18797at2759"/>
<feature type="compositionally biased region" description="Basic and acidic residues" evidence="2">
    <location>
        <begin position="886"/>
        <end position="911"/>
    </location>
</feature>
<feature type="domain" description="Calcineurin-like phosphoesterase" evidence="3">
    <location>
        <begin position="147"/>
        <end position="226"/>
    </location>
</feature>
<evidence type="ECO:0000256" key="2">
    <source>
        <dbReference type="SAM" id="MobiDB-lite"/>
    </source>
</evidence>
<dbReference type="InterPro" id="IPR004843">
    <property type="entry name" value="Calcineurin-like_PHP"/>
</dbReference>
<organism evidence="5 6">
    <name type="scientific">Klebsormidium nitens</name>
    <name type="common">Green alga</name>
    <name type="synonym">Ulothrix nitens</name>
    <dbReference type="NCBI Taxonomy" id="105231"/>
    <lineage>
        <taxon>Eukaryota</taxon>
        <taxon>Viridiplantae</taxon>
        <taxon>Streptophyta</taxon>
        <taxon>Klebsormidiophyceae</taxon>
        <taxon>Klebsormidiales</taxon>
        <taxon>Klebsormidiaceae</taxon>
        <taxon>Klebsormidium</taxon>
    </lineage>
</organism>
<dbReference type="Gene3D" id="3.40.50.300">
    <property type="entry name" value="P-loop containing nucleotide triphosphate hydrolases"/>
    <property type="match status" value="2"/>
</dbReference>
<name>A0A1Y1HYH7_KLENI</name>
<dbReference type="InterPro" id="IPR038729">
    <property type="entry name" value="Rad50/SbcC_AAA"/>
</dbReference>
<dbReference type="PANTHER" id="PTHR32114">
    <property type="entry name" value="ABC TRANSPORTER ABCH.3"/>
    <property type="match status" value="1"/>
</dbReference>
<dbReference type="Pfam" id="PF00149">
    <property type="entry name" value="Metallophos"/>
    <property type="match status" value="1"/>
</dbReference>
<gene>
    <name evidence="5" type="ORF">KFL_000850020</name>
</gene>
<evidence type="ECO:0008006" key="7">
    <source>
        <dbReference type="Google" id="ProtNLM"/>
    </source>
</evidence>
<dbReference type="GO" id="GO:0016887">
    <property type="term" value="F:ATP hydrolysis activity"/>
    <property type="evidence" value="ECO:0007669"/>
    <property type="project" value="InterPro"/>
</dbReference>
<dbReference type="CDD" id="cd00267">
    <property type="entry name" value="ABC_ATPase"/>
    <property type="match status" value="1"/>
</dbReference>
<dbReference type="GO" id="GO:0004529">
    <property type="term" value="F:DNA exonuclease activity"/>
    <property type="evidence" value="ECO:0000318"/>
    <property type="project" value="GO_Central"/>
</dbReference>
<evidence type="ECO:0000313" key="5">
    <source>
        <dbReference type="EMBL" id="GAQ81586.1"/>
    </source>
</evidence>
<dbReference type="GO" id="GO:0006281">
    <property type="term" value="P:DNA repair"/>
    <property type="evidence" value="ECO:0000318"/>
    <property type="project" value="GO_Central"/>
</dbReference>